<accession>A0A2I0KKE1</accession>
<organism evidence="1 2">
    <name type="scientific">Punica granatum</name>
    <name type="common">Pomegranate</name>
    <dbReference type="NCBI Taxonomy" id="22663"/>
    <lineage>
        <taxon>Eukaryota</taxon>
        <taxon>Viridiplantae</taxon>
        <taxon>Streptophyta</taxon>
        <taxon>Embryophyta</taxon>
        <taxon>Tracheophyta</taxon>
        <taxon>Spermatophyta</taxon>
        <taxon>Magnoliopsida</taxon>
        <taxon>eudicotyledons</taxon>
        <taxon>Gunneridae</taxon>
        <taxon>Pentapetalae</taxon>
        <taxon>rosids</taxon>
        <taxon>malvids</taxon>
        <taxon>Myrtales</taxon>
        <taxon>Lythraceae</taxon>
        <taxon>Punica</taxon>
    </lineage>
</organism>
<dbReference type="Proteomes" id="UP000233551">
    <property type="component" value="Unassembled WGS sequence"/>
</dbReference>
<reference evidence="1 2" key="1">
    <citation type="submission" date="2017-11" db="EMBL/GenBank/DDBJ databases">
        <title>De-novo sequencing of pomegranate (Punica granatum L.) genome.</title>
        <authorList>
            <person name="Akparov Z."/>
            <person name="Amiraslanov A."/>
            <person name="Hajiyeva S."/>
            <person name="Abbasov M."/>
            <person name="Kaur K."/>
            <person name="Hamwieh A."/>
            <person name="Solovyev V."/>
            <person name="Salamov A."/>
            <person name="Braich B."/>
            <person name="Kosarev P."/>
            <person name="Mahmoud A."/>
            <person name="Hajiyev E."/>
            <person name="Babayeva S."/>
            <person name="Izzatullayeva V."/>
            <person name="Mammadov A."/>
            <person name="Mammadov A."/>
            <person name="Sharifova S."/>
            <person name="Ojaghi J."/>
            <person name="Eynullazada K."/>
            <person name="Bayramov B."/>
            <person name="Abdulazimova A."/>
            <person name="Shahmuradov I."/>
        </authorList>
    </citation>
    <scope>NUCLEOTIDE SEQUENCE [LARGE SCALE GENOMIC DNA]</scope>
    <source>
        <strain evidence="2">cv. AG2017</strain>
        <tissue evidence="1">Leaf</tissue>
    </source>
</reference>
<keyword evidence="2" id="KW-1185">Reference proteome</keyword>
<protein>
    <submittedName>
        <fullName evidence="1">Uncharacterized protein</fullName>
    </submittedName>
</protein>
<evidence type="ECO:0000313" key="2">
    <source>
        <dbReference type="Proteomes" id="UP000233551"/>
    </source>
</evidence>
<dbReference type="AlphaFoldDB" id="A0A2I0KKE1"/>
<dbReference type="EMBL" id="PGOL01000526">
    <property type="protein sequence ID" value="PKI68985.1"/>
    <property type="molecule type" value="Genomic_DNA"/>
</dbReference>
<comment type="caution">
    <text evidence="1">The sequence shown here is derived from an EMBL/GenBank/DDBJ whole genome shotgun (WGS) entry which is preliminary data.</text>
</comment>
<evidence type="ECO:0000313" key="1">
    <source>
        <dbReference type="EMBL" id="PKI68985.1"/>
    </source>
</evidence>
<dbReference type="STRING" id="22663.A0A2I0KKE1"/>
<name>A0A2I0KKE1_PUNGR</name>
<proteinExistence type="predicted"/>
<sequence>MALTLGPLTPSQGTVYVFIECWGDGKRRLHPAYKAGTNSDAAKAKARFDIPPILPIFLVTGVLGPLHR</sequence>
<gene>
    <name evidence="1" type="ORF">CRG98_010607</name>
</gene>